<organism evidence="8 9">
    <name type="scientific">Ahrensia marina</name>
    <dbReference type="NCBI Taxonomy" id="1514904"/>
    <lineage>
        <taxon>Bacteria</taxon>
        <taxon>Pseudomonadati</taxon>
        <taxon>Pseudomonadota</taxon>
        <taxon>Alphaproteobacteria</taxon>
        <taxon>Hyphomicrobiales</taxon>
        <taxon>Ahrensiaceae</taxon>
        <taxon>Ahrensia</taxon>
    </lineage>
</organism>
<evidence type="ECO:0000256" key="5">
    <source>
        <dbReference type="ARBA" id="ARBA00023136"/>
    </source>
</evidence>
<dbReference type="PANTHER" id="PTHR12677">
    <property type="entry name" value="GOLGI APPARATUS MEMBRANE PROTEIN TVP38-RELATED"/>
    <property type="match status" value="1"/>
</dbReference>
<keyword evidence="4 6" id="KW-1133">Transmembrane helix</keyword>
<evidence type="ECO:0000313" key="9">
    <source>
        <dbReference type="Proteomes" id="UP000038011"/>
    </source>
</evidence>
<keyword evidence="9" id="KW-1185">Reference proteome</keyword>
<dbReference type="Proteomes" id="UP000038011">
    <property type="component" value="Unassembled WGS sequence"/>
</dbReference>
<evidence type="ECO:0000259" key="7">
    <source>
        <dbReference type="Pfam" id="PF09335"/>
    </source>
</evidence>
<feature type="transmembrane region" description="Helical" evidence="6">
    <location>
        <begin position="50"/>
        <end position="78"/>
    </location>
</feature>
<reference evidence="8 9" key="1">
    <citation type="submission" date="2015-01" db="EMBL/GenBank/DDBJ databases">
        <title>Ahrensia donghaiensis sp. nov., a novel dimethylsulphoniopropionate-cleavage bacterium isolated from seawater and emended descriptions of the genus Ahrensia and Ahrensia kielensis.</title>
        <authorList>
            <person name="Liu J."/>
        </authorList>
    </citation>
    <scope>NUCLEOTIDE SEQUENCE [LARGE SCALE GENOMIC DNA]</scope>
    <source>
        <strain evidence="8 9">LZD062</strain>
    </source>
</reference>
<gene>
    <name evidence="8" type="ORF">SU32_12495</name>
</gene>
<accession>A0A0N0VLN8</accession>
<comment type="caution">
    <text evidence="8">The sequence shown here is derived from an EMBL/GenBank/DDBJ whole genome shotgun (WGS) entry which is preliminary data.</text>
</comment>
<dbReference type="GO" id="GO:0005886">
    <property type="term" value="C:plasma membrane"/>
    <property type="evidence" value="ECO:0007669"/>
    <property type="project" value="UniProtKB-SubCell"/>
</dbReference>
<evidence type="ECO:0000256" key="2">
    <source>
        <dbReference type="ARBA" id="ARBA00022475"/>
    </source>
</evidence>
<dbReference type="InterPro" id="IPR032816">
    <property type="entry name" value="VTT_dom"/>
</dbReference>
<dbReference type="Pfam" id="PF09335">
    <property type="entry name" value="VTT_dom"/>
    <property type="match status" value="1"/>
</dbReference>
<sequence length="219" mass="23343">MTWLKVTIVLLAIVLLGYLWASGLLGSFFTSINSDNISAWVERAGNWGPLIVIGFMVAAVVASPIPSAPIAIAAGAAYGQTLGTVYVIMGAFIGAMIAFNLSRWLGRNAVQKWFGEKADKGLLGSQNALTATIFLSRLLPFVSFDMISYAAGLSVIKTWRFALATLIGVVPTAFLMAHLGEMAIDGDTDLAMWFSALLGIAVAIPFLLIAYRKIRPAIA</sequence>
<evidence type="ECO:0000256" key="6">
    <source>
        <dbReference type="RuleBase" id="RU366058"/>
    </source>
</evidence>
<evidence type="ECO:0000313" key="8">
    <source>
        <dbReference type="EMBL" id="KPB00698.1"/>
    </source>
</evidence>
<feature type="transmembrane region" description="Helical" evidence="6">
    <location>
        <begin position="85"/>
        <end position="106"/>
    </location>
</feature>
<comment type="subcellular location">
    <subcellularLocation>
        <location evidence="1 6">Cell membrane</location>
        <topology evidence="1 6">Multi-pass membrane protein</topology>
    </subcellularLocation>
</comment>
<protein>
    <recommendedName>
        <fullName evidence="6">TVP38/TMEM64 family membrane protein</fullName>
    </recommendedName>
</protein>
<dbReference type="EMBL" id="JXMU01000018">
    <property type="protein sequence ID" value="KPB00698.1"/>
    <property type="molecule type" value="Genomic_DNA"/>
</dbReference>
<feature type="transmembrane region" description="Helical" evidence="6">
    <location>
        <begin position="191"/>
        <end position="211"/>
    </location>
</feature>
<dbReference type="PATRIC" id="fig|1514904.3.peg.1347"/>
<feature type="domain" description="VTT" evidence="7">
    <location>
        <begin position="65"/>
        <end position="181"/>
    </location>
</feature>
<keyword evidence="5 6" id="KW-0472">Membrane</keyword>
<keyword evidence="2 6" id="KW-1003">Cell membrane</keyword>
<dbReference type="AlphaFoldDB" id="A0A0N0VLN8"/>
<feature type="transmembrane region" description="Helical" evidence="6">
    <location>
        <begin position="159"/>
        <end position="179"/>
    </location>
</feature>
<comment type="caution">
    <text evidence="6">Lacks conserved residue(s) required for the propagation of feature annotation.</text>
</comment>
<dbReference type="PANTHER" id="PTHR12677:SF59">
    <property type="entry name" value="GOLGI APPARATUS MEMBRANE PROTEIN TVP38-RELATED"/>
    <property type="match status" value="1"/>
</dbReference>
<dbReference type="STRING" id="1514904.SU32_12495"/>
<name>A0A0N0VLN8_9HYPH</name>
<comment type="similarity">
    <text evidence="6">Belongs to the TVP38/TMEM64 family.</text>
</comment>
<evidence type="ECO:0000256" key="3">
    <source>
        <dbReference type="ARBA" id="ARBA00022692"/>
    </source>
</evidence>
<evidence type="ECO:0000256" key="1">
    <source>
        <dbReference type="ARBA" id="ARBA00004651"/>
    </source>
</evidence>
<keyword evidence="3 6" id="KW-0812">Transmembrane</keyword>
<evidence type="ECO:0000256" key="4">
    <source>
        <dbReference type="ARBA" id="ARBA00022989"/>
    </source>
</evidence>
<dbReference type="InterPro" id="IPR015414">
    <property type="entry name" value="TMEM64"/>
</dbReference>
<proteinExistence type="inferred from homology"/>